<dbReference type="CDD" id="cd06990">
    <property type="entry name" value="cupin_DUF861"/>
    <property type="match status" value="1"/>
</dbReference>
<dbReference type="AlphaFoldDB" id="E0Y1H8"/>
<evidence type="ECO:0008006" key="2">
    <source>
        <dbReference type="Google" id="ProtNLM"/>
    </source>
</evidence>
<accession>E0Y1H8</accession>
<proteinExistence type="predicted"/>
<dbReference type="Gene3D" id="2.60.120.10">
    <property type="entry name" value="Jelly Rolls"/>
    <property type="match status" value="1"/>
</dbReference>
<name>E0Y1H8_9PROT</name>
<dbReference type="SUPFAM" id="SSF51182">
    <property type="entry name" value="RmlC-like cupins"/>
    <property type="match status" value="1"/>
</dbReference>
<organism evidence="1">
    <name type="scientific">uncultured alpha proteobacterium EB080_L58F04</name>
    <dbReference type="NCBI Taxonomy" id="710798"/>
    <lineage>
        <taxon>Bacteria</taxon>
        <taxon>Pseudomonadati</taxon>
        <taxon>Pseudomonadota</taxon>
        <taxon>Alphaproteobacteria</taxon>
        <taxon>environmental samples</taxon>
    </lineage>
</organism>
<protein>
    <recommendedName>
        <fullName evidence="2">Cupin 2 conserved barrel domain-containing protein</fullName>
    </recommendedName>
</protein>
<dbReference type="EMBL" id="GU474942">
    <property type="protein sequence ID" value="ADI20519.1"/>
    <property type="molecule type" value="Genomic_DNA"/>
</dbReference>
<reference evidence="1" key="1">
    <citation type="journal article" date="2011" name="Environ. Microbiol.">
        <title>Time-series analyses of Monterey Bay coastal microbial picoplankton using a 'genome proxy' microarray.</title>
        <authorList>
            <person name="Rich V.I."/>
            <person name="Pham V.D."/>
            <person name="Eppley J."/>
            <person name="Shi Y."/>
            <person name="DeLong E.F."/>
        </authorList>
    </citation>
    <scope>NUCLEOTIDE SEQUENCE</scope>
</reference>
<dbReference type="InterPro" id="IPR014710">
    <property type="entry name" value="RmlC-like_jellyroll"/>
</dbReference>
<dbReference type="InterPro" id="IPR011051">
    <property type="entry name" value="RmlC_Cupin_sf"/>
</dbReference>
<evidence type="ECO:0000313" key="1">
    <source>
        <dbReference type="EMBL" id="ADI20519.1"/>
    </source>
</evidence>
<sequence>MQTLFSKNFNDADEVKNPPKAKVEVVKLGNVNASKLVLQPGWVWSECIKPTVGGNSCQAGHIGIVISGRLGCSHDDGSKIEVGPGDAYYFAPGHDGWVIGDEPCVMYEIVEGGKDFGPWKHAH</sequence>